<dbReference type="EMBL" id="MU393596">
    <property type="protein sequence ID" value="KAI4860197.1"/>
    <property type="molecule type" value="Genomic_DNA"/>
</dbReference>
<gene>
    <name evidence="1" type="ORF">F4820DRAFT_120377</name>
</gene>
<protein>
    <submittedName>
        <fullName evidence="1">Alpha/beta hydrolase fold protein</fullName>
    </submittedName>
</protein>
<keyword evidence="2" id="KW-1185">Reference proteome</keyword>
<comment type="caution">
    <text evidence="1">The sequence shown here is derived from an EMBL/GenBank/DDBJ whole genome shotgun (WGS) entry which is preliminary data.</text>
</comment>
<evidence type="ECO:0000313" key="1">
    <source>
        <dbReference type="EMBL" id="KAI4860197.1"/>
    </source>
</evidence>
<sequence>MGSDDVPSLVNPLHSSVVERLDPVFAEIYMKYQASKLRADQVPYEVYNLDREKYTFPTAKVTGLAPRVSSSEKYYVPVSNPPGRIAVQVYVPTPDAIAKAGLERDGLLPALVNFHGGGFVIGGLDSDEPLCRKICQRVGCIVVNVDYRLAPEYAHPIPFADSWEALRWTFESAQMLKIDTSRVGVGGLSAGACIAAALALMARDEPSLPRLAVQLLIVPVIDARYVPTEGSCDPAKTPYKSYVDFEFAPMLPLHRLVWFYNLWLGTDEGRAEKARDFRASPIVASSHADLPPAIVFCAEIDPLQCEGAAYHAKLQAAGVPSRLKIYKGQGHPFNQWDGASPTAKEFVDDCIAELTVAFLGEFP</sequence>
<dbReference type="Proteomes" id="UP001497700">
    <property type="component" value="Unassembled WGS sequence"/>
</dbReference>
<organism evidence="1 2">
    <name type="scientific">Hypoxylon rubiginosum</name>
    <dbReference type="NCBI Taxonomy" id="110542"/>
    <lineage>
        <taxon>Eukaryota</taxon>
        <taxon>Fungi</taxon>
        <taxon>Dikarya</taxon>
        <taxon>Ascomycota</taxon>
        <taxon>Pezizomycotina</taxon>
        <taxon>Sordariomycetes</taxon>
        <taxon>Xylariomycetidae</taxon>
        <taxon>Xylariales</taxon>
        <taxon>Hypoxylaceae</taxon>
        <taxon>Hypoxylon</taxon>
    </lineage>
</organism>
<name>A0ACB9YLB9_9PEZI</name>
<evidence type="ECO:0000313" key="2">
    <source>
        <dbReference type="Proteomes" id="UP001497700"/>
    </source>
</evidence>
<proteinExistence type="predicted"/>
<keyword evidence="1" id="KW-0378">Hydrolase</keyword>
<reference evidence="1 2" key="1">
    <citation type="journal article" date="2022" name="New Phytol.">
        <title>Ecological generalism drives hyperdiversity of secondary metabolite gene clusters in xylarialean endophytes.</title>
        <authorList>
            <person name="Franco M.E.E."/>
            <person name="Wisecaver J.H."/>
            <person name="Arnold A.E."/>
            <person name="Ju Y.M."/>
            <person name="Slot J.C."/>
            <person name="Ahrendt S."/>
            <person name="Moore L.P."/>
            <person name="Eastman K.E."/>
            <person name="Scott K."/>
            <person name="Konkel Z."/>
            <person name="Mondo S.J."/>
            <person name="Kuo A."/>
            <person name="Hayes R.D."/>
            <person name="Haridas S."/>
            <person name="Andreopoulos B."/>
            <person name="Riley R."/>
            <person name="LaButti K."/>
            <person name="Pangilinan J."/>
            <person name="Lipzen A."/>
            <person name="Amirebrahimi M."/>
            <person name="Yan J."/>
            <person name="Adam C."/>
            <person name="Keymanesh K."/>
            <person name="Ng V."/>
            <person name="Louie K."/>
            <person name="Northen T."/>
            <person name="Drula E."/>
            <person name="Henrissat B."/>
            <person name="Hsieh H.M."/>
            <person name="Youens-Clark K."/>
            <person name="Lutzoni F."/>
            <person name="Miadlikowska J."/>
            <person name="Eastwood D.C."/>
            <person name="Hamelin R.C."/>
            <person name="Grigoriev I.V."/>
            <person name="U'Ren J.M."/>
        </authorList>
    </citation>
    <scope>NUCLEOTIDE SEQUENCE [LARGE SCALE GENOMIC DNA]</scope>
    <source>
        <strain evidence="1 2">CBS 119005</strain>
    </source>
</reference>
<accession>A0ACB9YLB9</accession>